<dbReference type="GO" id="GO:0019843">
    <property type="term" value="F:rRNA binding"/>
    <property type="evidence" value="ECO:0007669"/>
    <property type="project" value="UniProtKB-UniRule"/>
</dbReference>
<dbReference type="InterPro" id="IPR036823">
    <property type="entry name" value="Ribosomal_uS7_dom_sf"/>
</dbReference>
<keyword evidence="3 6" id="KW-0694">RNA-binding</keyword>
<dbReference type="GO" id="GO:0003735">
    <property type="term" value="F:structural constituent of ribosome"/>
    <property type="evidence" value="ECO:0007669"/>
    <property type="project" value="InterPro"/>
</dbReference>
<organism evidence="9 10">
    <name type="scientific">Candidatus Nealsonbacteria bacterium CG23_combo_of_CG06-09_8_20_14_all_40_13</name>
    <dbReference type="NCBI Taxonomy" id="1974724"/>
    <lineage>
        <taxon>Bacteria</taxon>
        <taxon>Candidatus Nealsoniibacteriota</taxon>
    </lineage>
</organism>
<accession>A0A2G9YR28</accession>
<evidence type="ECO:0000256" key="6">
    <source>
        <dbReference type="HAMAP-Rule" id="MF_00480"/>
    </source>
</evidence>
<evidence type="ECO:0000256" key="2">
    <source>
        <dbReference type="ARBA" id="ARBA00022730"/>
    </source>
</evidence>
<keyword evidence="5 6" id="KW-0687">Ribonucleoprotein</keyword>
<reference evidence="9 10" key="1">
    <citation type="submission" date="2017-09" db="EMBL/GenBank/DDBJ databases">
        <title>Depth-based differentiation of microbial function through sediment-hosted aquifers and enrichment of novel symbionts in the deep terrestrial subsurface.</title>
        <authorList>
            <person name="Probst A.J."/>
            <person name="Ladd B."/>
            <person name="Jarett J.K."/>
            <person name="Geller-Mcgrath D.E."/>
            <person name="Sieber C.M."/>
            <person name="Emerson J.B."/>
            <person name="Anantharaman K."/>
            <person name="Thomas B.C."/>
            <person name="Malmstrom R."/>
            <person name="Stieglmeier M."/>
            <person name="Klingl A."/>
            <person name="Woyke T."/>
            <person name="Ryan C.M."/>
            <person name="Banfield J.F."/>
        </authorList>
    </citation>
    <scope>NUCLEOTIDE SEQUENCE [LARGE SCALE GENOMIC DNA]</scope>
    <source>
        <strain evidence="9">CG23_combo_of_CG06-09_8_20_14_all_40_13</strain>
    </source>
</reference>
<feature type="domain" description="Small ribosomal subunit protein uS7" evidence="8">
    <location>
        <begin position="7"/>
        <end position="150"/>
    </location>
</feature>
<comment type="subunit">
    <text evidence="6">Part of the 30S ribosomal subunit. Contacts proteins S9 and S11.</text>
</comment>
<dbReference type="FunFam" id="1.10.455.10:FF:000001">
    <property type="entry name" value="30S ribosomal protein S7"/>
    <property type="match status" value="1"/>
</dbReference>
<dbReference type="GO" id="GO:0006412">
    <property type="term" value="P:translation"/>
    <property type="evidence" value="ECO:0007669"/>
    <property type="project" value="UniProtKB-UniRule"/>
</dbReference>
<evidence type="ECO:0000256" key="5">
    <source>
        <dbReference type="ARBA" id="ARBA00023274"/>
    </source>
</evidence>
<gene>
    <name evidence="6" type="primary">rpsG</name>
    <name evidence="9" type="ORF">COX39_01715</name>
</gene>
<dbReference type="InterPro" id="IPR023798">
    <property type="entry name" value="Ribosomal_uS7_dom"/>
</dbReference>
<evidence type="ECO:0000256" key="3">
    <source>
        <dbReference type="ARBA" id="ARBA00022884"/>
    </source>
</evidence>
<evidence type="ECO:0000256" key="4">
    <source>
        <dbReference type="ARBA" id="ARBA00022980"/>
    </source>
</evidence>
<dbReference type="GO" id="GO:0000049">
    <property type="term" value="F:tRNA binding"/>
    <property type="evidence" value="ECO:0007669"/>
    <property type="project" value="UniProtKB-UniRule"/>
</dbReference>
<dbReference type="InterPro" id="IPR020606">
    <property type="entry name" value="Ribosomal_uS7_CS"/>
</dbReference>
<dbReference type="PANTHER" id="PTHR11205">
    <property type="entry name" value="RIBOSOMAL PROTEIN S7"/>
    <property type="match status" value="1"/>
</dbReference>
<proteinExistence type="inferred from homology"/>
<dbReference type="GO" id="GO:0015935">
    <property type="term" value="C:small ribosomal subunit"/>
    <property type="evidence" value="ECO:0007669"/>
    <property type="project" value="InterPro"/>
</dbReference>
<name>A0A2G9YR28_9BACT</name>
<sequence length="158" mass="18153">MSRGKSRKIKAVVLPDLKFRSILISQFINKLMISGKKEIAKKIVYEALDIASKNLKKTPLEVFEQAVKNASPLLEVRSRRIGGANYQIPMEVSPSRRMTLAMRWIIWAARDRQGKKMSEFLAQELIDTYNNVGSAVKKREEMHKMAEANRAFAHFARF</sequence>
<dbReference type="CDD" id="cd14869">
    <property type="entry name" value="uS7_Bacteria"/>
    <property type="match status" value="1"/>
</dbReference>
<evidence type="ECO:0000313" key="10">
    <source>
        <dbReference type="Proteomes" id="UP000231567"/>
    </source>
</evidence>
<keyword evidence="6" id="KW-0820">tRNA-binding</keyword>
<evidence type="ECO:0000256" key="7">
    <source>
        <dbReference type="RuleBase" id="RU003619"/>
    </source>
</evidence>
<evidence type="ECO:0000256" key="1">
    <source>
        <dbReference type="ARBA" id="ARBA00007151"/>
    </source>
</evidence>
<comment type="similarity">
    <text evidence="1 6 7">Belongs to the universal ribosomal protein uS7 family.</text>
</comment>
<protein>
    <recommendedName>
        <fullName evidence="6">Small ribosomal subunit protein uS7</fullName>
    </recommendedName>
</protein>
<dbReference type="Pfam" id="PF00177">
    <property type="entry name" value="Ribosomal_S7"/>
    <property type="match status" value="1"/>
</dbReference>
<dbReference type="SUPFAM" id="SSF47973">
    <property type="entry name" value="Ribosomal protein S7"/>
    <property type="match status" value="1"/>
</dbReference>
<dbReference type="HAMAP" id="MF_00480_B">
    <property type="entry name" value="Ribosomal_uS7_B"/>
    <property type="match status" value="1"/>
</dbReference>
<dbReference type="Proteomes" id="UP000231567">
    <property type="component" value="Unassembled WGS sequence"/>
</dbReference>
<comment type="function">
    <text evidence="6">One of the primary rRNA binding proteins, it binds directly to 16S rRNA where it nucleates assembly of the head domain of the 30S subunit. Is located at the subunit interface close to the decoding center, probably blocks exit of the E-site tRNA.</text>
</comment>
<evidence type="ECO:0000313" key="9">
    <source>
        <dbReference type="EMBL" id="PIP21697.1"/>
    </source>
</evidence>
<dbReference type="PROSITE" id="PS00052">
    <property type="entry name" value="RIBOSOMAL_S7"/>
    <property type="match status" value="1"/>
</dbReference>
<dbReference type="AlphaFoldDB" id="A0A2G9YR28"/>
<dbReference type="InterPro" id="IPR000235">
    <property type="entry name" value="Ribosomal_uS7"/>
</dbReference>
<evidence type="ECO:0000259" key="8">
    <source>
        <dbReference type="Pfam" id="PF00177"/>
    </source>
</evidence>
<dbReference type="NCBIfam" id="TIGR01029">
    <property type="entry name" value="rpsG_bact"/>
    <property type="match status" value="1"/>
</dbReference>
<comment type="caution">
    <text evidence="9">The sequence shown here is derived from an EMBL/GenBank/DDBJ whole genome shotgun (WGS) entry which is preliminary data.</text>
</comment>
<keyword evidence="2 6" id="KW-0699">rRNA-binding</keyword>
<dbReference type="EMBL" id="PCRM01000025">
    <property type="protein sequence ID" value="PIP21697.1"/>
    <property type="molecule type" value="Genomic_DNA"/>
</dbReference>
<dbReference type="InterPro" id="IPR005717">
    <property type="entry name" value="Ribosomal_uS7_bac/org-type"/>
</dbReference>
<dbReference type="PIRSF" id="PIRSF002122">
    <property type="entry name" value="RPS7p_RPS7a_RPS5e_RPS7o"/>
    <property type="match status" value="1"/>
</dbReference>
<dbReference type="Gene3D" id="1.10.455.10">
    <property type="entry name" value="Ribosomal protein S7 domain"/>
    <property type="match status" value="1"/>
</dbReference>
<keyword evidence="4 6" id="KW-0689">Ribosomal protein</keyword>